<dbReference type="GO" id="GO:0003723">
    <property type="term" value="F:RNA binding"/>
    <property type="evidence" value="ECO:0007669"/>
    <property type="project" value="UniProtKB-UniRule"/>
</dbReference>
<dbReference type="InParanoid" id="A0A409WUX9"/>
<evidence type="ECO:0000313" key="5">
    <source>
        <dbReference type="EMBL" id="PPQ82330.1"/>
    </source>
</evidence>
<dbReference type="OrthoDB" id="48651at2759"/>
<dbReference type="PANTHER" id="PTHR23236">
    <property type="entry name" value="EUKARYOTIC TRANSLATION INITIATION FACTOR 4B/4H"/>
    <property type="match status" value="1"/>
</dbReference>
<reference evidence="5 6" key="1">
    <citation type="journal article" date="2018" name="Evol. Lett.">
        <title>Horizontal gene cluster transfer increased hallucinogenic mushroom diversity.</title>
        <authorList>
            <person name="Reynolds H.T."/>
            <person name="Vijayakumar V."/>
            <person name="Gluck-Thaler E."/>
            <person name="Korotkin H.B."/>
            <person name="Matheny P.B."/>
            <person name="Slot J.C."/>
        </authorList>
    </citation>
    <scope>NUCLEOTIDE SEQUENCE [LARGE SCALE GENOMIC DNA]</scope>
    <source>
        <strain evidence="5 6">SRW20</strain>
    </source>
</reference>
<evidence type="ECO:0000256" key="3">
    <source>
        <dbReference type="SAM" id="MobiDB-lite"/>
    </source>
</evidence>
<dbReference type="PROSITE" id="PS50102">
    <property type="entry name" value="RRM"/>
    <property type="match status" value="1"/>
</dbReference>
<keyword evidence="1 2" id="KW-0694">RNA-binding</keyword>
<gene>
    <name evidence="5" type="ORF">CVT26_013149</name>
</gene>
<dbReference type="Pfam" id="PF00076">
    <property type="entry name" value="RRM_1"/>
    <property type="match status" value="1"/>
</dbReference>
<evidence type="ECO:0000259" key="4">
    <source>
        <dbReference type="PROSITE" id="PS50102"/>
    </source>
</evidence>
<dbReference type="InterPro" id="IPR012677">
    <property type="entry name" value="Nucleotide-bd_a/b_plait_sf"/>
</dbReference>
<feature type="compositionally biased region" description="Low complexity" evidence="3">
    <location>
        <begin position="367"/>
        <end position="384"/>
    </location>
</feature>
<dbReference type="STRING" id="231916.A0A409WUX9"/>
<evidence type="ECO:0000256" key="2">
    <source>
        <dbReference type="PROSITE-ProRule" id="PRU00176"/>
    </source>
</evidence>
<dbReference type="SMART" id="SM00360">
    <property type="entry name" value="RRM"/>
    <property type="match status" value="1"/>
</dbReference>
<dbReference type="EMBL" id="NHYE01004760">
    <property type="protein sequence ID" value="PPQ82330.1"/>
    <property type="molecule type" value="Genomic_DNA"/>
</dbReference>
<dbReference type="SUPFAM" id="SSF54928">
    <property type="entry name" value="RNA-binding domain, RBD"/>
    <property type="match status" value="1"/>
</dbReference>
<dbReference type="AlphaFoldDB" id="A0A409WUX9"/>
<accession>A0A409WUX9</accession>
<dbReference type="Gene3D" id="3.30.70.330">
    <property type="match status" value="1"/>
</dbReference>
<evidence type="ECO:0000313" key="6">
    <source>
        <dbReference type="Proteomes" id="UP000284706"/>
    </source>
</evidence>
<sequence length="451" mass="48874">MTFIASYFSAAPRIEEENVGGDRFGRRDDFLSSRPDRHHAPSREDVPLPTQPPYTAFVGNLAFDLTESELEQFFNGIKTKSVKIIKDREEKPKGFGYVEFEELSGLKEALSKNGSSFSGRNIRVSVAEPPKERTGFGGPSEDSSKFDNPWRREGPLSDLPKSRDSSRRRFDGPSGDRQPSSVSDNFNDWRSNMPQRSQHADAPSFKRKGSGFLASDGQGSADKEETWSIGSKFRPSTNGLGEDTTIKPGFQRPRGDMGPPRESPADEGDWRSSARPPKTVSRSSISPSSSTPPTPQLARKKLELLPRSGSGSVSPSPLSSPKMAPSQPSAAKPSPFGEARPVDVSAREKEVAERLQREREATQGKLSMSRSSSRSGVDRSAVGRPQTPPSSSVNAPSKSPAKSVGPSLAPSVRPSLSFANVAAKREAVSRKAEDIEATVEQVADEVAKSTL</sequence>
<feature type="compositionally biased region" description="Basic and acidic residues" evidence="3">
    <location>
        <begin position="142"/>
        <end position="171"/>
    </location>
</feature>
<feature type="region of interest" description="Disordered" evidence="3">
    <location>
        <begin position="19"/>
        <end position="51"/>
    </location>
</feature>
<keyword evidence="6" id="KW-1185">Reference proteome</keyword>
<evidence type="ECO:0000256" key="1">
    <source>
        <dbReference type="ARBA" id="ARBA00022884"/>
    </source>
</evidence>
<feature type="compositionally biased region" description="Basic and acidic residues" evidence="3">
    <location>
        <begin position="345"/>
        <end position="362"/>
    </location>
</feature>
<organism evidence="5 6">
    <name type="scientific">Gymnopilus dilepis</name>
    <dbReference type="NCBI Taxonomy" id="231916"/>
    <lineage>
        <taxon>Eukaryota</taxon>
        <taxon>Fungi</taxon>
        <taxon>Dikarya</taxon>
        <taxon>Basidiomycota</taxon>
        <taxon>Agaricomycotina</taxon>
        <taxon>Agaricomycetes</taxon>
        <taxon>Agaricomycetidae</taxon>
        <taxon>Agaricales</taxon>
        <taxon>Agaricineae</taxon>
        <taxon>Hymenogastraceae</taxon>
        <taxon>Gymnopilus</taxon>
    </lineage>
</organism>
<comment type="caution">
    <text evidence="5">The sequence shown here is derived from an EMBL/GenBank/DDBJ whole genome shotgun (WGS) entry which is preliminary data.</text>
</comment>
<dbReference type="InterPro" id="IPR000504">
    <property type="entry name" value="RRM_dom"/>
</dbReference>
<dbReference type="PANTHER" id="PTHR23236:SF11">
    <property type="entry name" value="EUKARYOTIC TRANSLATION INITIATION FACTOR 4H"/>
    <property type="match status" value="1"/>
</dbReference>
<name>A0A409WUX9_9AGAR</name>
<feature type="compositionally biased region" description="Polar residues" evidence="3">
    <location>
        <begin position="177"/>
        <end position="197"/>
    </location>
</feature>
<feature type="compositionally biased region" description="Low complexity" evidence="3">
    <location>
        <begin position="305"/>
        <end position="335"/>
    </location>
</feature>
<dbReference type="GO" id="GO:0005730">
    <property type="term" value="C:nucleolus"/>
    <property type="evidence" value="ECO:0007669"/>
    <property type="project" value="TreeGrafter"/>
</dbReference>
<proteinExistence type="predicted"/>
<feature type="domain" description="RRM" evidence="4">
    <location>
        <begin position="54"/>
        <end position="129"/>
    </location>
</feature>
<feature type="compositionally biased region" description="Basic and acidic residues" evidence="3">
    <location>
        <begin position="23"/>
        <end position="46"/>
    </location>
</feature>
<protein>
    <recommendedName>
        <fullName evidence="4">RRM domain-containing protein</fullName>
    </recommendedName>
</protein>
<dbReference type="InterPro" id="IPR035979">
    <property type="entry name" value="RBD_domain_sf"/>
</dbReference>
<feature type="region of interest" description="Disordered" evidence="3">
    <location>
        <begin position="111"/>
        <end position="418"/>
    </location>
</feature>
<dbReference type="Proteomes" id="UP000284706">
    <property type="component" value="Unassembled WGS sequence"/>
</dbReference>
<feature type="compositionally biased region" description="Low complexity" evidence="3">
    <location>
        <begin position="277"/>
        <end position="289"/>
    </location>
</feature>